<dbReference type="EMBL" id="BNDS01000009">
    <property type="protein sequence ID" value="GHH98902.1"/>
    <property type="molecule type" value="Genomic_DNA"/>
</dbReference>
<feature type="domain" description="Transposase InsH N-terminal" evidence="1">
    <location>
        <begin position="1"/>
        <end position="49"/>
    </location>
</feature>
<dbReference type="Pfam" id="PF05598">
    <property type="entry name" value="DUF772"/>
    <property type="match status" value="1"/>
</dbReference>
<proteinExistence type="predicted"/>
<keyword evidence="3" id="KW-1185">Reference proteome</keyword>
<sequence length="107" mass="12521">MMFIGYIYGIRSELQLEREVKTNVAYSWFLGLKFKDSVPHHFTISWNRQHRFKDTNIFQEIFDEIVLLAMNHKRVGGRVLFTDSSRLRGLNNASEQALLTAACQNIK</sequence>
<protein>
    <recommendedName>
        <fullName evidence="1">Transposase InsH N-terminal domain-containing protein</fullName>
    </recommendedName>
</protein>
<name>A0ABQ3N5J7_9BACI</name>
<organism evidence="2 3">
    <name type="scientific">Neobacillus kokaensis</name>
    <dbReference type="NCBI Taxonomy" id="2759023"/>
    <lineage>
        <taxon>Bacteria</taxon>
        <taxon>Bacillati</taxon>
        <taxon>Bacillota</taxon>
        <taxon>Bacilli</taxon>
        <taxon>Bacillales</taxon>
        <taxon>Bacillaceae</taxon>
        <taxon>Neobacillus</taxon>
    </lineage>
</organism>
<dbReference type="Proteomes" id="UP000637074">
    <property type="component" value="Unassembled WGS sequence"/>
</dbReference>
<evidence type="ECO:0000313" key="2">
    <source>
        <dbReference type="EMBL" id="GHH98902.1"/>
    </source>
</evidence>
<evidence type="ECO:0000259" key="1">
    <source>
        <dbReference type="Pfam" id="PF05598"/>
    </source>
</evidence>
<reference evidence="2 3" key="1">
    <citation type="journal article" date="2022" name="Int. J. Syst. Evol. Microbiol.">
        <title>Neobacillus kokaensis sp. nov., isolated from soil.</title>
        <authorList>
            <person name="Yuki K."/>
            <person name="Matsubara H."/>
            <person name="Yamaguchi S."/>
        </authorList>
    </citation>
    <scope>NUCLEOTIDE SEQUENCE [LARGE SCALE GENOMIC DNA]</scope>
    <source>
        <strain evidence="2 3">LOB 377</strain>
    </source>
</reference>
<dbReference type="InterPro" id="IPR008490">
    <property type="entry name" value="Transposase_InsH_N"/>
</dbReference>
<accession>A0ABQ3N5J7</accession>
<evidence type="ECO:0000313" key="3">
    <source>
        <dbReference type="Proteomes" id="UP000637074"/>
    </source>
</evidence>
<feature type="non-terminal residue" evidence="2">
    <location>
        <position position="107"/>
    </location>
</feature>
<gene>
    <name evidence="2" type="ORF">LOCUS_24450</name>
</gene>
<comment type="caution">
    <text evidence="2">The sequence shown here is derived from an EMBL/GenBank/DDBJ whole genome shotgun (WGS) entry which is preliminary data.</text>
</comment>